<dbReference type="RefSeq" id="WP_218443922.1">
    <property type="nucleotide sequence ID" value="NZ_JAGSPA010000001.1"/>
</dbReference>
<comment type="caution">
    <text evidence="3">The sequence shown here is derived from an EMBL/GenBank/DDBJ whole genome shotgun (WGS) entry which is preliminary data.</text>
</comment>
<dbReference type="InterPro" id="IPR006016">
    <property type="entry name" value="UspA"/>
</dbReference>
<evidence type="ECO:0000259" key="2">
    <source>
        <dbReference type="Pfam" id="PF00582"/>
    </source>
</evidence>
<protein>
    <submittedName>
        <fullName evidence="3">Universal stress protein</fullName>
    </submittedName>
</protein>
<dbReference type="Proteomes" id="UP000722336">
    <property type="component" value="Unassembled WGS sequence"/>
</dbReference>
<keyword evidence="4" id="KW-1185">Reference proteome</keyword>
<dbReference type="CDD" id="cd00293">
    <property type="entry name" value="USP-like"/>
    <property type="match status" value="2"/>
</dbReference>
<organism evidence="3 4">
    <name type="scientific">Pacificimonas pallii</name>
    <dbReference type="NCBI Taxonomy" id="2827236"/>
    <lineage>
        <taxon>Bacteria</taxon>
        <taxon>Pseudomonadati</taxon>
        <taxon>Pseudomonadota</taxon>
        <taxon>Alphaproteobacteria</taxon>
        <taxon>Sphingomonadales</taxon>
        <taxon>Sphingosinicellaceae</taxon>
        <taxon>Pacificimonas</taxon>
    </lineage>
</organism>
<dbReference type="PANTHER" id="PTHR46268:SF6">
    <property type="entry name" value="UNIVERSAL STRESS PROTEIN UP12"/>
    <property type="match status" value="1"/>
</dbReference>
<evidence type="ECO:0000256" key="1">
    <source>
        <dbReference type="ARBA" id="ARBA00008791"/>
    </source>
</evidence>
<evidence type="ECO:0000313" key="4">
    <source>
        <dbReference type="Proteomes" id="UP000722336"/>
    </source>
</evidence>
<reference evidence="3 4" key="1">
    <citation type="submission" date="2021-04" db="EMBL/GenBank/DDBJ databases">
        <authorList>
            <person name="Pira H."/>
            <person name="Risdian C."/>
            <person name="Wink J."/>
        </authorList>
    </citation>
    <scope>NUCLEOTIDE SEQUENCE [LARGE SCALE GENOMIC DNA]</scope>
    <source>
        <strain evidence="3 4">WHA3</strain>
    </source>
</reference>
<feature type="domain" description="UspA" evidence="2">
    <location>
        <begin position="9"/>
        <end position="163"/>
    </location>
</feature>
<name>A0ABS6SCD4_9SPHN</name>
<dbReference type="PANTHER" id="PTHR46268">
    <property type="entry name" value="STRESS RESPONSE PROTEIN NHAX"/>
    <property type="match status" value="1"/>
</dbReference>
<dbReference type="Pfam" id="PF00582">
    <property type="entry name" value="Usp"/>
    <property type="match status" value="2"/>
</dbReference>
<dbReference type="EMBL" id="JAGSPA010000001">
    <property type="protein sequence ID" value="MBV7255581.1"/>
    <property type="molecule type" value="Genomic_DNA"/>
</dbReference>
<proteinExistence type="inferred from homology"/>
<comment type="similarity">
    <text evidence="1">Belongs to the universal stress protein A family.</text>
</comment>
<evidence type="ECO:0000313" key="3">
    <source>
        <dbReference type="EMBL" id="MBV7255581.1"/>
    </source>
</evidence>
<sequence length="288" mass="31047">MTEQRQGGHILACIDASEYATSVIDNAAYAAERLGVGVEVLHVIQRADAVARRRDLSGAVGLGAKSALMSELTELEAAEAKLARRRGELMLADAKLRLTEQGITDVTLTHRHGGIIETIIEREADARIVVMGKRGASADFAHGHIGSKVERIVRASEKPVFVVSKTYRGIRRIVIAYDGGEMAARAAELAATSPLTEGCAIYLVMCGRSTDENRAMLDAAAARFDKREVKIRLQAGKTETVIAQAVEDFAADLVLMGAYSHAPLRTLLVGSTTSTMMRTCKVPVLLFR</sequence>
<feature type="domain" description="UspA" evidence="2">
    <location>
        <begin position="215"/>
        <end position="288"/>
    </location>
</feature>
<gene>
    <name evidence="3" type="ORF">KCG44_02145</name>
</gene>
<accession>A0ABS6SCD4</accession>